<evidence type="ECO:0000313" key="2">
    <source>
        <dbReference type="EMBL" id="RYQ08833.1"/>
    </source>
</evidence>
<feature type="region of interest" description="Disordered" evidence="1">
    <location>
        <begin position="18"/>
        <end position="68"/>
    </location>
</feature>
<sequence length="68" mass="7905">MKCREYYPPVDKEIAALPTCEPGEKPEPLLIPEYLFDTPNDERTEPQPDNTEHEPYTDHDPKPADHDQ</sequence>
<evidence type="ECO:0000256" key="1">
    <source>
        <dbReference type="SAM" id="MobiDB-lite"/>
    </source>
</evidence>
<name>A0A4Q5A108_9BIFI</name>
<feature type="compositionally biased region" description="Basic and acidic residues" evidence="1">
    <location>
        <begin position="40"/>
        <end position="68"/>
    </location>
</feature>
<comment type="caution">
    <text evidence="2">The sequence shown here is derived from an EMBL/GenBank/DDBJ whole genome shotgun (WGS) entry which is preliminary data.</text>
</comment>
<accession>A0A4Q5A108</accession>
<organism evidence="2 3">
    <name type="scientific">Bifidobacterium pseudolongum subsp. globosum</name>
    <dbReference type="NCBI Taxonomy" id="1690"/>
    <lineage>
        <taxon>Bacteria</taxon>
        <taxon>Bacillati</taxon>
        <taxon>Actinomycetota</taxon>
        <taxon>Actinomycetes</taxon>
        <taxon>Bifidobacteriales</taxon>
        <taxon>Bifidobacteriaceae</taxon>
        <taxon>Bifidobacterium</taxon>
    </lineage>
</organism>
<dbReference type="Proteomes" id="UP000292568">
    <property type="component" value="Unassembled WGS sequence"/>
</dbReference>
<protein>
    <submittedName>
        <fullName evidence="2">Uncharacterized protein</fullName>
    </submittedName>
</protein>
<evidence type="ECO:0000313" key="3">
    <source>
        <dbReference type="Proteomes" id="UP000292568"/>
    </source>
</evidence>
<reference evidence="2 3" key="1">
    <citation type="submission" date="2018-12" db="EMBL/GenBank/DDBJ databases">
        <title>Unveiling genomic diversity among members of the Bifidobacterium pseudolongum species, a widely distributed gut commensal of the animal kingdom.</title>
        <authorList>
            <person name="Lugli G.A."/>
            <person name="Duranti S."/>
            <person name="Albert K."/>
            <person name="Mancabelli L."/>
            <person name="Napoli S."/>
            <person name="Viappiani A."/>
            <person name="Anzalone R."/>
            <person name="Longhi G."/>
            <person name="Milani C."/>
            <person name="Turroni F."/>
            <person name="Alessandri G."/>
            <person name="Sela D.A."/>
            <person name="Van Sinderen D."/>
            <person name="Ventura M."/>
        </authorList>
    </citation>
    <scope>NUCLEOTIDE SEQUENCE [LARGE SCALE GENOMIC DNA]</scope>
    <source>
        <strain evidence="2 3">2093B</strain>
    </source>
</reference>
<gene>
    <name evidence="2" type="ORF">PG2093B_1387</name>
</gene>
<proteinExistence type="predicted"/>
<dbReference type="AlphaFoldDB" id="A0A4Q5A108"/>
<dbReference type="RefSeq" id="WP_129897900.1">
    <property type="nucleotide sequence ID" value="NZ_RYUH01000014.1"/>
</dbReference>
<dbReference type="EMBL" id="RYUH01000014">
    <property type="protein sequence ID" value="RYQ08833.1"/>
    <property type="molecule type" value="Genomic_DNA"/>
</dbReference>